<dbReference type="InterPro" id="IPR001807">
    <property type="entry name" value="ClC"/>
</dbReference>
<dbReference type="RefSeq" id="WP_048693709.1">
    <property type="nucleotide sequence ID" value="NZ_KQ130496.1"/>
</dbReference>
<organism evidence="11 12">
    <name type="scientific">Catenovulum maritimum</name>
    <dbReference type="NCBI Taxonomy" id="1513271"/>
    <lineage>
        <taxon>Bacteria</taxon>
        <taxon>Pseudomonadati</taxon>
        <taxon>Pseudomonadota</taxon>
        <taxon>Gammaproteobacteria</taxon>
        <taxon>Alteromonadales</taxon>
        <taxon>Alteromonadaceae</taxon>
        <taxon>Catenovulum</taxon>
    </lineage>
</organism>
<keyword evidence="12" id="KW-1185">Reference proteome</keyword>
<feature type="transmembrane region" description="Helical" evidence="10">
    <location>
        <begin position="397"/>
        <end position="416"/>
    </location>
</feature>
<dbReference type="PRINTS" id="PR00762">
    <property type="entry name" value="CLCHANNEL"/>
</dbReference>
<accession>A0A0J8GV56</accession>
<dbReference type="Pfam" id="PF00654">
    <property type="entry name" value="Voltage_CLC"/>
    <property type="match status" value="1"/>
</dbReference>
<dbReference type="PANTHER" id="PTHR43427">
    <property type="entry name" value="CHLORIDE CHANNEL PROTEIN CLC-E"/>
    <property type="match status" value="1"/>
</dbReference>
<keyword evidence="4 10" id="KW-1133">Transmembrane helix</keyword>
<name>A0A0J8GV56_9ALTE</name>
<keyword evidence="6 10" id="KW-0472">Membrane</keyword>
<evidence type="ECO:0000256" key="10">
    <source>
        <dbReference type="SAM" id="Phobius"/>
    </source>
</evidence>
<feature type="transmembrane region" description="Helical" evidence="10">
    <location>
        <begin position="196"/>
        <end position="214"/>
    </location>
</feature>
<dbReference type="GO" id="GO:0005254">
    <property type="term" value="F:chloride channel activity"/>
    <property type="evidence" value="ECO:0007669"/>
    <property type="project" value="UniProtKB-KW"/>
</dbReference>
<dbReference type="InterPro" id="IPR014743">
    <property type="entry name" value="Cl-channel_core"/>
</dbReference>
<evidence type="ECO:0000256" key="4">
    <source>
        <dbReference type="ARBA" id="ARBA00022989"/>
    </source>
</evidence>
<dbReference type="SUPFAM" id="SSF81340">
    <property type="entry name" value="Clc chloride channel"/>
    <property type="match status" value="1"/>
</dbReference>
<feature type="transmembrane region" description="Helical" evidence="10">
    <location>
        <begin position="65"/>
        <end position="85"/>
    </location>
</feature>
<dbReference type="InterPro" id="IPR050368">
    <property type="entry name" value="ClC-type_chloride_channel"/>
</dbReference>
<feature type="transmembrane region" description="Helical" evidence="10">
    <location>
        <begin position="336"/>
        <end position="358"/>
    </location>
</feature>
<evidence type="ECO:0000256" key="7">
    <source>
        <dbReference type="ARBA" id="ARBA00023173"/>
    </source>
</evidence>
<evidence type="ECO:0000256" key="3">
    <source>
        <dbReference type="ARBA" id="ARBA00022692"/>
    </source>
</evidence>
<keyword evidence="9" id="KW-0407">Ion channel</keyword>
<evidence type="ECO:0000256" key="5">
    <source>
        <dbReference type="ARBA" id="ARBA00023065"/>
    </source>
</evidence>
<protein>
    <submittedName>
        <fullName evidence="11">Voltage-gated chloride channel</fullName>
    </submittedName>
</protein>
<dbReference type="AlphaFoldDB" id="A0A0J8GV56"/>
<dbReference type="Proteomes" id="UP000037600">
    <property type="component" value="Unassembled WGS sequence"/>
</dbReference>
<feature type="transmembrane region" description="Helical" evidence="10">
    <location>
        <begin position="21"/>
        <end position="45"/>
    </location>
</feature>
<dbReference type="CDD" id="cd00400">
    <property type="entry name" value="Voltage_gated_ClC"/>
    <property type="match status" value="1"/>
</dbReference>
<dbReference type="OrthoDB" id="9767361at2"/>
<dbReference type="Gene3D" id="1.10.3080.10">
    <property type="entry name" value="Clc chloride channel"/>
    <property type="match status" value="1"/>
</dbReference>
<comment type="subcellular location">
    <subcellularLocation>
        <location evidence="1">Membrane</location>
        <topology evidence="1">Multi-pass membrane protein</topology>
    </subcellularLocation>
</comment>
<evidence type="ECO:0000256" key="8">
    <source>
        <dbReference type="ARBA" id="ARBA00023214"/>
    </source>
</evidence>
<keyword evidence="3 10" id="KW-0812">Transmembrane</keyword>
<evidence type="ECO:0000256" key="6">
    <source>
        <dbReference type="ARBA" id="ARBA00023136"/>
    </source>
</evidence>
<evidence type="ECO:0000256" key="2">
    <source>
        <dbReference type="ARBA" id="ARBA00022448"/>
    </source>
</evidence>
<comment type="caution">
    <text evidence="11">The sequence shown here is derived from an EMBL/GenBank/DDBJ whole genome shotgun (WGS) entry which is preliminary data.</text>
</comment>
<feature type="transmembrane region" description="Helical" evidence="10">
    <location>
        <begin position="308"/>
        <end position="329"/>
    </location>
</feature>
<feature type="transmembrane region" description="Helical" evidence="10">
    <location>
        <begin position="271"/>
        <end position="296"/>
    </location>
</feature>
<evidence type="ECO:0000313" key="11">
    <source>
        <dbReference type="EMBL" id="KMT64553.1"/>
    </source>
</evidence>
<reference evidence="11 12" key="1">
    <citation type="submission" date="2015-04" db="EMBL/GenBank/DDBJ databases">
        <title>Draft Genome Sequence of the Novel Agar-Digesting Marine Bacterium Q1.</title>
        <authorList>
            <person name="Li Y."/>
            <person name="Li D."/>
            <person name="Chen G."/>
            <person name="Du Z."/>
        </authorList>
    </citation>
    <scope>NUCLEOTIDE SEQUENCE [LARGE SCALE GENOMIC DNA]</scope>
    <source>
        <strain evidence="11 12">Q1</strain>
    </source>
</reference>
<keyword evidence="8" id="KW-0868">Chloride</keyword>
<proteinExistence type="predicted"/>
<gene>
    <name evidence="11" type="ORF">XM47_13960</name>
</gene>
<dbReference type="EMBL" id="LAZL01000023">
    <property type="protein sequence ID" value="KMT64553.1"/>
    <property type="molecule type" value="Genomic_DNA"/>
</dbReference>
<dbReference type="GO" id="GO:0034707">
    <property type="term" value="C:chloride channel complex"/>
    <property type="evidence" value="ECO:0007669"/>
    <property type="project" value="UniProtKB-KW"/>
</dbReference>
<keyword evidence="5" id="KW-0406">Ion transport</keyword>
<feature type="transmembrane region" description="Helical" evidence="10">
    <location>
        <begin position="160"/>
        <end position="184"/>
    </location>
</feature>
<keyword evidence="7" id="KW-0869">Chloride channel</keyword>
<dbReference type="PANTHER" id="PTHR43427:SF6">
    <property type="entry name" value="CHLORIDE CHANNEL PROTEIN CLC-E"/>
    <property type="match status" value="1"/>
</dbReference>
<keyword evidence="2" id="KW-0813">Transport</keyword>
<evidence type="ECO:0000256" key="9">
    <source>
        <dbReference type="ARBA" id="ARBA00023303"/>
    </source>
</evidence>
<evidence type="ECO:0000256" key="1">
    <source>
        <dbReference type="ARBA" id="ARBA00004141"/>
    </source>
</evidence>
<dbReference type="PATRIC" id="fig|1513271.3.peg.2868"/>
<feature type="transmembrane region" description="Helical" evidence="10">
    <location>
        <begin position="234"/>
        <end position="251"/>
    </location>
</feature>
<feature type="transmembrane region" description="Helical" evidence="10">
    <location>
        <begin position="364"/>
        <end position="385"/>
    </location>
</feature>
<dbReference type="STRING" id="1513271.XM47_13960"/>
<sequence length="568" mass="62028">MQIKYQLKQLRRQLSYPKISVQLSVLGLLAGLSASALIIAFRWCIENIQLLYLPRPDDFTDLDSFTRFLLPIIGALLIVSVGLITQFKHFRLGIPFVIYRLKAFYGMMPMRNTFNQFFGGIVAMSSGFSVGKEGPAVHLGAGASSYLGSWLKLPYNSVRTLSACGMAAAISASFNTPLAAVIFVMEVVLREYKTHVFVPVMLASVVGAVSSRLVFGHSQDLSGLNITALGIEHYPYLVLMGILIGCFAFAFNRQLIEILRGFKKVNLLPRLLLAGLLTAIIGFIVPEALGTGLGAIVVAQEHTGNAQLLMTVFICKALLTFFAIGLGVPGGVIGPILGLGMMLGTLLALLASAFIGNVDLYSNMYGVLGLAGLMAACLNAPMAALTTAMEMTYSQEIIVPAMLVIVCAHVVAGQVFKNRSLFLQQLELQKLDYNTPPTYEVLQKIGVMAEMKQNFILVKSNDESVLRKALDRAGKKLVIYKQCIEGGASFQLVNYDVSLDPHASSPFQFTELQGVESRYTLAEPYEILQHKRTGSVYIFEEELDAIIGVISWEQLRKRLTKGSLEGPE</sequence>
<evidence type="ECO:0000313" key="12">
    <source>
        <dbReference type="Proteomes" id="UP000037600"/>
    </source>
</evidence>